<name>A0AAN4RKJ2_9ENTE</name>
<feature type="compositionally biased region" description="Polar residues" evidence="1">
    <location>
        <begin position="107"/>
        <end position="125"/>
    </location>
</feature>
<accession>A0AAN4RKJ2</accession>
<evidence type="ECO:0000313" key="2">
    <source>
        <dbReference type="EMBL" id="GEQ48882.1"/>
    </source>
</evidence>
<gene>
    <name evidence="2" type="ORF">TK11N_07340</name>
    <name evidence="3" type="ORF">TK2N_08040</name>
</gene>
<evidence type="ECO:0000313" key="4">
    <source>
        <dbReference type="Proteomes" id="UP000886597"/>
    </source>
</evidence>
<dbReference type="Proteomes" id="UP000886597">
    <property type="component" value="Unassembled WGS sequence"/>
</dbReference>
<proteinExistence type="predicted"/>
<dbReference type="EMBL" id="BKBQ01000009">
    <property type="protein sequence ID" value="GEQ53960.1"/>
    <property type="molecule type" value="Genomic_DNA"/>
</dbReference>
<reference evidence="3" key="2">
    <citation type="journal article" date="2020" name="Int. Dairy J.">
        <title>Lactic acid bacterial diversity in Brie cheese focusing on salt concentration and pH of isolation medium and characterisation of halophilic and alkaliphilic lactic acid bacterial isolates.</title>
        <authorList>
            <person name="Unno R."/>
            <person name="Matsutani M."/>
            <person name="Suzuki T."/>
            <person name="Kodama K."/>
            <person name="Matsushita H."/>
            <person name="Yamasato K."/>
            <person name="Koizumi Y."/>
            <person name="Ishikawa M."/>
        </authorList>
    </citation>
    <scope>NUCLEOTIDE SEQUENCE</scope>
    <source>
        <strain evidence="3">7C1</strain>
        <strain evidence="2">8C4</strain>
    </source>
</reference>
<organism evidence="3 4">
    <name type="scientific">Tetragenococcus koreensis</name>
    <dbReference type="NCBI Taxonomy" id="290335"/>
    <lineage>
        <taxon>Bacteria</taxon>
        <taxon>Bacillati</taxon>
        <taxon>Bacillota</taxon>
        <taxon>Bacilli</taxon>
        <taxon>Lactobacillales</taxon>
        <taxon>Enterococcaceae</taxon>
        <taxon>Tetragenococcus</taxon>
    </lineage>
</organism>
<comment type="caution">
    <text evidence="3">The sequence shown here is derived from an EMBL/GenBank/DDBJ whole genome shotgun (WGS) entry which is preliminary data.</text>
</comment>
<dbReference type="AlphaFoldDB" id="A0AAN4RKJ2"/>
<dbReference type="RefSeq" id="WP_202583651.1">
    <property type="nucleotide sequence ID" value="NZ_BKBO01000008.1"/>
</dbReference>
<feature type="region of interest" description="Disordered" evidence="1">
    <location>
        <begin position="107"/>
        <end position="131"/>
    </location>
</feature>
<protein>
    <submittedName>
        <fullName evidence="3">Uncharacterized protein</fullName>
    </submittedName>
</protein>
<evidence type="ECO:0000313" key="5">
    <source>
        <dbReference type="Proteomes" id="UP000886607"/>
    </source>
</evidence>
<evidence type="ECO:0000256" key="1">
    <source>
        <dbReference type="SAM" id="MobiDB-lite"/>
    </source>
</evidence>
<keyword evidence="5" id="KW-1185">Reference proteome</keyword>
<sequence length="217" mass="25128">MKKKQLAKLQQQFQPSFKSTQAKVFHMMEKKIDERYGFKIETFMQSERPDELIIRRLDLDQGAKDKEINIPLDENFTDVIKRIQNGEKSLGELFSDNLAQEVASFWPSTKGQPQTEKTTVKQGNTDAAESSSEASESMKFIAFKKAIENYANFYIETDESHYQIKEQTKTESRLLATISVQTENDYTIEPALNRKYKLKLELIPLIEAFAQTPLEDR</sequence>
<reference evidence="3" key="1">
    <citation type="submission" date="2019-08" db="EMBL/GenBank/DDBJ databases">
        <authorList>
            <person name="Ishikawa M."/>
            <person name="Suzuki T."/>
            <person name="Matsutani M."/>
        </authorList>
    </citation>
    <scope>NUCLEOTIDE SEQUENCE</scope>
    <source>
        <strain evidence="3">7C1</strain>
        <strain evidence="2">8C4</strain>
    </source>
</reference>
<dbReference type="EMBL" id="BKBO01000008">
    <property type="protein sequence ID" value="GEQ48882.1"/>
    <property type="molecule type" value="Genomic_DNA"/>
</dbReference>
<evidence type="ECO:0000313" key="3">
    <source>
        <dbReference type="EMBL" id="GEQ53960.1"/>
    </source>
</evidence>
<dbReference type="Proteomes" id="UP000886607">
    <property type="component" value="Unassembled WGS sequence"/>
</dbReference>